<evidence type="ECO:0000259" key="12">
    <source>
        <dbReference type="PROSITE" id="PS50042"/>
    </source>
</evidence>
<sequence>MFGSRVQDEVEMQRRNVRIFPDEQIPRSDRLGVNRFDKTKAFVESNNRGQNFVLDPSSNIILGWNRVFLVSCLFALFIDPFFYYIPLFVVNNDNNTSCVRKDEKLSITITVLRSLADLFYILNIGVKFNTAYVSPNSRVLGKGELVTDPKEIRRQYMRSPDFVRDILAAVPLPQILLWGVMPAITGSDYNVKNTTFGVVLVFQYAFRMYLIVPLSNKIIKAAGVVAKTAWGGAAYNLLLYMLASHITGAIFYLLTVERQITCWNKSCSQEAETTSCDVRFLNCDYAEESPANFSTWANVTSVFNNCNASNNTIEFKFGIFTSALSFGTASTTFHEKYFYCLYWGLQQLSSSGNPLQTSTFIAENTFAIAIGAVSLVLFAQLIGNMQTYLQSMNKRQEEWRLRQRDTEEWMAHHQLPPELQKRVRRFVQVKWFATRGVEEESILQALPSDIRRDVQRHLCLDLVRRVPFFSQMDEQLLDAICERLVSCLCPEGTYVAREGDPVSEMLFIIRGTLESNTTNGGRSNFFNSIRLKAGDFCGEELLTWALMPKTHDNFPSSTRDVKALTEVEAFALRAEDLKFVANQFRRLHSRKLQHTFRFYSHTWRLWAACFIQAAWRQYKRRKMADSLSHWEETYTWWPEDEDEDEDEEEEEGHFGHMPEAERGETSGSGGIGFADAAAQIHKLATSASRRFLADDATVMVRLQKPDEPDFSADHFD</sequence>
<accession>A0AAD5Z8E1</accession>
<dbReference type="Gene3D" id="1.10.287.630">
    <property type="entry name" value="Helix hairpin bin"/>
    <property type="match status" value="1"/>
</dbReference>
<evidence type="ECO:0000313" key="14">
    <source>
        <dbReference type="Proteomes" id="UP001210211"/>
    </source>
</evidence>
<evidence type="ECO:0000256" key="3">
    <source>
        <dbReference type="ARBA" id="ARBA00022448"/>
    </source>
</evidence>
<dbReference type="GO" id="GO:0016020">
    <property type="term" value="C:membrane"/>
    <property type="evidence" value="ECO:0007669"/>
    <property type="project" value="InterPro"/>
</dbReference>
<keyword evidence="7 11" id="KW-0472">Membrane</keyword>
<evidence type="ECO:0000313" key="13">
    <source>
        <dbReference type="EMBL" id="KAJ3688778.1"/>
    </source>
</evidence>
<evidence type="ECO:0000256" key="2">
    <source>
        <dbReference type="ARBA" id="ARBA00010486"/>
    </source>
</evidence>
<feature type="compositionally biased region" description="Acidic residues" evidence="10">
    <location>
        <begin position="638"/>
        <end position="651"/>
    </location>
</feature>
<dbReference type="InterPro" id="IPR018490">
    <property type="entry name" value="cNMP-bd_dom_sf"/>
</dbReference>
<keyword evidence="14" id="KW-1185">Reference proteome</keyword>
<evidence type="ECO:0000256" key="6">
    <source>
        <dbReference type="ARBA" id="ARBA00023065"/>
    </source>
</evidence>
<dbReference type="SMART" id="SM00100">
    <property type="entry name" value="cNMP"/>
    <property type="match status" value="1"/>
</dbReference>
<comment type="caution">
    <text evidence="13">The sequence shown here is derived from an EMBL/GenBank/DDBJ whole genome shotgun (WGS) entry which is preliminary data.</text>
</comment>
<gene>
    <name evidence="13" type="ORF">LUZ61_017942</name>
</gene>
<dbReference type="SUPFAM" id="SSF81324">
    <property type="entry name" value="Voltage-gated potassium channels"/>
    <property type="match status" value="1"/>
</dbReference>
<evidence type="ECO:0000256" key="11">
    <source>
        <dbReference type="SAM" id="Phobius"/>
    </source>
</evidence>
<keyword evidence="3" id="KW-0813">Transport</keyword>
<dbReference type="InterPro" id="IPR000595">
    <property type="entry name" value="cNMP-bd_dom"/>
</dbReference>
<feature type="transmembrane region" description="Helical" evidence="11">
    <location>
        <begin position="162"/>
        <end position="181"/>
    </location>
</feature>
<protein>
    <recommendedName>
        <fullName evidence="12">Cyclic nucleotide-binding domain-containing protein</fullName>
    </recommendedName>
</protein>
<dbReference type="Gene3D" id="2.60.120.10">
    <property type="entry name" value="Jelly Rolls"/>
    <property type="match status" value="1"/>
</dbReference>
<dbReference type="Pfam" id="PF00027">
    <property type="entry name" value="cNMP_binding"/>
    <property type="match status" value="1"/>
</dbReference>
<evidence type="ECO:0000256" key="10">
    <source>
        <dbReference type="SAM" id="MobiDB-lite"/>
    </source>
</evidence>
<feature type="transmembrane region" description="Helical" evidence="11">
    <location>
        <begin position="193"/>
        <end position="212"/>
    </location>
</feature>
<dbReference type="PROSITE" id="PS50042">
    <property type="entry name" value="CNMP_BINDING_3"/>
    <property type="match status" value="1"/>
</dbReference>
<dbReference type="CDD" id="cd23767">
    <property type="entry name" value="IQCD"/>
    <property type="match status" value="1"/>
</dbReference>
<organism evidence="13 14">
    <name type="scientific">Rhynchospora tenuis</name>
    <dbReference type="NCBI Taxonomy" id="198213"/>
    <lineage>
        <taxon>Eukaryota</taxon>
        <taxon>Viridiplantae</taxon>
        <taxon>Streptophyta</taxon>
        <taxon>Embryophyta</taxon>
        <taxon>Tracheophyta</taxon>
        <taxon>Spermatophyta</taxon>
        <taxon>Magnoliopsida</taxon>
        <taxon>Liliopsida</taxon>
        <taxon>Poales</taxon>
        <taxon>Cyperaceae</taxon>
        <taxon>Cyperoideae</taxon>
        <taxon>Rhynchosporeae</taxon>
        <taxon>Rhynchospora</taxon>
    </lineage>
</organism>
<keyword evidence="5 11" id="KW-1133">Transmembrane helix</keyword>
<dbReference type="CDD" id="cd00038">
    <property type="entry name" value="CAP_ED"/>
    <property type="match status" value="1"/>
</dbReference>
<dbReference type="PANTHER" id="PTHR45651:SF7">
    <property type="entry name" value="OS09G0558300 PROTEIN"/>
    <property type="match status" value="1"/>
</dbReference>
<dbReference type="Gene3D" id="1.10.287.70">
    <property type="match status" value="1"/>
</dbReference>
<reference evidence="13 14" key="1">
    <citation type="journal article" date="2022" name="Cell">
        <title>Repeat-based holocentromeres influence genome architecture and karyotype evolution.</title>
        <authorList>
            <person name="Hofstatter P.G."/>
            <person name="Thangavel G."/>
            <person name="Lux T."/>
            <person name="Neumann P."/>
            <person name="Vondrak T."/>
            <person name="Novak P."/>
            <person name="Zhang M."/>
            <person name="Costa L."/>
            <person name="Castellani M."/>
            <person name="Scott A."/>
            <person name="Toegelov H."/>
            <person name="Fuchs J."/>
            <person name="Mata-Sucre Y."/>
            <person name="Dias Y."/>
            <person name="Vanzela A.L.L."/>
            <person name="Huettel B."/>
            <person name="Almeida C.C.S."/>
            <person name="Simkova H."/>
            <person name="Souza G."/>
            <person name="Pedrosa-Harand A."/>
            <person name="Macas J."/>
            <person name="Mayer K.F.X."/>
            <person name="Houben A."/>
            <person name="Marques A."/>
        </authorList>
    </citation>
    <scope>NUCLEOTIDE SEQUENCE [LARGE SCALE GENOMIC DNA]</scope>
    <source>
        <strain evidence="13">RhyTen1mFocal</strain>
    </source>
</reference>
<feature type="region of interest" description="Disordered" evidence="10">
    <location>
        <begin position="638"/>
        <end position="672"/>
    </location>
</feature>
<keyword evidence="6" id="KW-0406">Ion transport</keyword>
<evidence type="ECO:0000256" key="8">
    <source>
        <dbReference type="ARBA" id="ARBA00023286"/>
    </source>
</evidence>
<evidence type="ECO:0000256" key="4">
    <source>
        <dbReference type="ARBA" id="ARBA00022692"/>
    </source>
</evidence>
<dbReference type="Pfam" id="PF00520">
    <property type="entry name" value="Ion_trans"/>
    <property type="match status" value="1"/>
</dbReference>
<dbReference type="SUPFAM" id="SSF51206">
    <property type="entry name" value="cAMP-binding domain-like"/>
    <property type="match status" value="1"/>
</dbReference>
<comment type="subcellular location">
    <subcellularLocation>
        <location evidence="1">Endomembrane system</location>
        <topology evidence="1">Multi-pass membrane protein</topology>
    </subcellularLocation>
</comment>
<name>A0AAD5Z8E1_9POAL</name>
<proteinExistence type="inferred from homology"/>
<keyword evidence="8" id="KW-1071">Ligand-gated ion channel</keyword>
<feature type="domain" description="Cyclic nucleotide-binding" evidence="12">
    <location>
        <begin position="468"/>
        <end position="550"/>
    </location>
</feature>
<evidence type="ECO:0000256" key="5">
    <source>
        <dbReference type="ARBA" id="ARBA00022989"/>
    </source>
</evidence>
<dbReference type="Proteomes" id="UP001210211">
    <property type="component" value="Unassembled WGS sequence"/>
</dbReference>
<evidence type="ECO:0000256" key="7">
    <source>
        <dbReference type="ARBA" id="ARBA00023136"/>
    </source>
</evidence>
<dbReference type="GO" id="GO:0012505">
    <property type="term" value="C:endomembrane system"/>
    <property type="evidence" value="ECO:0007669"/>
    <property type="project" value="UniProtKB-SubCell"/>
</dbReference>
<dbReference type="InterPro" id="IPR005821">
    <property type="entry name" value="Ion_trans_dom"/>
</dbReference>
<dbReference type="PANTHER" id="PTHR45651">
    <property type="entry name" value="CYCLIC NUCLEOTIDE-GATED ION CHANNEL 15-RELATED-RELATED"/>
    <property type="match status" value="1"/>
</dbReference>
<dbReference type="EMBL" id="JAMRDG010000002">
    <property type="protein sequence ID" value="KAJ3688778.1"/>
    <property type="molecule type" value="Genomic_DNA"/>
</dbReference>
<evidence type="ECO:0000256" key="9">
    <source>
        <dbReference type="ARBA" id="ARBA00023303"/>
    </source>
</evidence>
<dbReference type="FunFam" id="2.60.120.10:FF:000024">
    <property type="entry name" value="Cyclic nucleotide-gated ion channel 1"/>
    <property type="match status" value="1"/>
</dbReference>
<dbReference type="GO" id="GO:0005216">
    <property type="term" value="F:monoatomic ion channel activity"/>
    <property type="evidence" value="ECO:0007669"/>
    <property type="project" value="InterPro"/>
</dbReference>
<feature type="transmembrane region" description="Helical" evidence="11">
    <location>
        <begin position="105"/>
        <end position="126"/>
    </location>
</feature>
<dbReference type="AlphaFoldDB" id="A0AAD5Z8E1"/>
<comment type="similarity">
    <text evidence="2">Belongs to the cyclic nucleotide-gated cation channel (TC 1.A.1.5) family.</text>
</comment>
<feature type="compositionally biased region" description="Basic and acidic residues" evidence="10">
    <location>
        <begin position="652"/>
        <end position="664"/>
    </location>
</feature>
<keyword evidence="9" id="KW-0407">Ion channel</keyword>
<dbReference type="InterPro" id="IPR014710">
    <property type="entry name" value="RmlC-like_jellyroll"/>
</dbReference>
<feature type="transmembrane region" description="Helical" evidence="11">
    <location>
        <begin position="67"/>
        <end position="85"/>
    </location>
</feature>
<keyword evidence="4 11" id="KW-0812">Transmembrane</keyword>
<evidence type="ECO:0000256" key="1">
    <source>
        <dbReference type="ARBA" id="ARBA00004127"/>
    </source>
</evidence>
<feature type="transmembrane region" description="Helical" evidence="11">
    <location>
        <begin position="233"/>
        <end position="254"/>
    </location>
</feature>